<feature type="non-terminal residue" evidence="1">
    <location>
        <position position="162"/>
    </location>
</feature>
<accession>A0A9P5X2I8</accession>
<evidence type="ECO:0000313" key="2">
    <source>
        <dbReference type="Proteomes" id="UP000807342"/>
    </source>
</evidence>
<proteinExistence type="predicted"/>
<evidence type="ECO:0000313" key="1">
    <source>
        <dbReference type="EMBL" id="KAF9443419.1"/>
    </source>
</evidence>
<dbReference type="OrthoDB" id="2742740at2759"/>
<dbReference type="AlphaFoldDB" id="A0A9P5X2I8"/>
<feature type="non-terminal residue" evidence="1">
    <location>
        <position position="1"/>
    </location>
</feature>
<comment type="caution">
    <text evidence="1">The sequence shown here is derived from an EMBL/GenBank/DDBJ whole genome shotgun (WGS) entry which is preliminary data.</text>
</comment>
<organism evidence="1 2">
    <name type="scientific">Macrolepiota fuliginosa MF-IS2</name>
    <dbReference type="NCBI Taxonomy" id="1400762"/>
    <lineage>
        <taxon>Eukaryota</taxon>
        <taxon>Fungi</taxon>
        <taxon>Dikarya</taxon>
        <taxon>Basidiomycota</taxon>
        <taxon>Agaricomycotina</taxon>
        <taxon>Agaricomycetes</taxon>
        <taxon>Agaricomycetidae</taxon>
        <taxon>Agaricales</taxon>
        <taxon>Agaricineae</taxon>
        <taxon>Agaricaceae</taxon>
        <taxon>Macrolepiota</taxon>
    </lineage>
</organism>
<gene>
    <name evidence="1" type="ORF">P691DRAFT_613031</name>
</gene>
<dbReference type="EMBL" id="MU151476">
    <property type="protein sequence ID" value="KAF9443419.1"/>
    <property type="molecule type" value="Genomic_DNA"/>
</dbReference>
<keyword evidence="2" id="KW-1185">Reference proteome</keyword>
<protein>
    <submittedName>
        <fullName evidence="1">Uncharacterized protein</fullName>
    </submittedName>
</protein>
<reference evidence="1" key="1">
    <citation type="submission" date="2020-11" db="EMBL/GenBank/DDBJ databases">
        <authorList>
            <consortium name="DOE Joint Genome Institute"/>
            <person name="Ahrendt S."/>
            <person name="Riley R."/>
            <person name="Andreopoulos W."/>
            <person name="Labutti K."/>
            <person name="Pangilinan J."/>
            <person name="Ruiz-Duenas F.J."/>
            <person name="Barrasa J.M."/>
            <person name="Sanchez-Garcia M."/>
            <person name="Camarero S."/>
            <person name="Miyauchi S."/>
            <person name="Serrano A."/>
            <person name="Linde D."/>
            <person name="Babiker R."/>
            <person name="Drula E."/>
            <person name="Ayuso-Fernandez I."/>
            <person name="Pacheco R."/>
            <person name="Padilla G."/>
            <person name="Ferreira P."/>
            <person name="Barriuso J."/>
            <person name="Kellner H."/>
            <person name="Castanera R."/>
            <person name="Alfaro M."/>
            <person name="Ramirez L."/>
            <person name="Pisabarro A.G."/>
            <person name="Kuo A."/>
            <person name="Tritt A."/>
            <person name="Lipzen A."/>
            <person name="He G."/>
            <person name="Yan M."/>
            <person name="Ng V."/>
            <person name="Cullen D."/>
            <person name="Martin F."/>
            <person name="Rosso M.-N."/>
            <person name="Henrissat B."/>
            <person name="Hibbett D."/>
            <person name="Martinez A.T."/>
            <person name="Grigoriev I.V."/>
        </authorList>
    </citation>
    <scope>NUCLEOTIDE SEQUENCE</scope>
    <source>
        <strain evidence="1">MF-IS2</strain>
    </source>
</reference>
<sequence length="162" mass="18349">IDKPGVSQQFINVLHSATLEESGLDEDQIYRLRNPPQEITNLGMVPGLAYGLQLFFDLANCPREAFINVRKSYMKAHPDKPIPPHHKIKKLVEELTEIAPLYFDMCPNSCVGYTGPFSAHDSCPTCSTSRYKPGTDETRERFIIIPLNTQLQALWRDKDSAE</sequence>
<name>A0A9P5X2I8_9AGAR</name>
<dbReference type="Proteomes" id="UP000807342">
    <property type="component" value="Unassembled WGS sequence"/>
</dbReference>